<accession>A0A1N6IZT0</accession>
<dbReference type="InterPro" id="IPR011856">
    <property type="entry name" value="tRNA_endonuc-like_dom_sf"/>
</dbReference>
<dbReference type="Proteomes" id="UP000185003">
    <property type="component" value="Unassembled WGS sequence"/>
</dbReference>
<dbReference type="Pfam" id="PF01939">
    <property type="entry name" value="NucS_C"/>
    <property type="match status" value="1"/>
</dbReference>
<evidence type="ECO:0000313" key="3">
    <source>
        <dbReference type="Proteomes" id="UP000185003"/>
    </source>
</evidence>
<sequence length="516" mass="60747">MQVEHLIRDWLVLNPEFIEKGLEVIEKEHHLPDDIGTSGFIDILCKDIYNNFVIIEIKRSDSAARQTFTEVFKYAELIRTKYRARYSEIRMIVISTHWREIIRAFSLTVFKSPFAIKGLKIFLDDQTKVPKSVEEVVPIEEMSLSRKFMEQQIIYLFTSERKMEHARQVLEQKLNVAHVYNYVVVILNATEAHRPITYPYAMNVAFQIQEKDESLLCIERLRGKRHSDMKEEEFDSEEEYQDYLNDVFMAALEMEKYCDSIEAGYGEKFEATVTGGVWKISSIKRYGTFSIDPRYSEELLLKELKGHDGRSSNKFTGFCESSQKERFNEIKSECQYCLSPTPFWAEIIDYILSKLQQKKEKFRLIVDIYNPDSIVSAFYFALTNGTKNYLPLFHIFIDYIDSDKTEIYIGEIYSLGTSPEFKMFTPMNDNEIFKEVLSFNFMPDNEITAFRMGLHYGVLYSQIINGIESPQQFIELEDDEIRLSNAMYYPIEDYLAENISSLRQMISNYNRVYYKV</sequence>
<name>A0A1N6IZT0_9BACT</name>
<dbReference type="Gene3D" id="3.40.1350.10">
    <property type="match status" value="1"/>
</dbReference>
<evidence type="ECO:0000313" key="2">
    <source>
        <dbReference type="EMBL" id="SIO37515.1"/>
    </source>
</evidence>
<reference evidence="2 3" key="1">
    <citation type="submission" date="2016-11" db="EMBL/GenBank/DDBJ databases">
        <authorList>
            <person name="Jaros S."/>
            <person name="Januszkiewicz K."/>
            <person name="Wedrychowicz H."/>
        </authorList>
    </citation>
    <scope>NUCLEOTIDE SEQUENCE [LARGE SCALE GENOMIC DNA]</scope>
    <source>
        <strain evidence="2 3">DSM 24787</strain>
    </source>
</reference>
<proteinExistence type="predicted"/>
<organism evidence="2 3">
    <name type="scientific">Chitinophaga niabensis</name>
    <dbReference type="NCBI Taxonomy" id="536979"/>
    <lineage>
        <taxon>Bacteria</taxon>
        <taxon>Pseudomonadati</taxon>
        <taxon>Bacteroidota</taxon>
        <taxon>Chitinophagia</taxon>
        <taxon>Chitinophagales</taxon>
        <taxon>Chitinophagaceae</taxon>
        <taxon>Chitinophaga</taxon>
    </lineage>
</organism>
<protein>
    <recommendedName>
        <fullName evidence="1">Endonuclease NucS C-terminal domain-containing protein</fullName>
    </recommendedName>
</protein>
<dbReference type="EMBL" id="FSRA01000002">
    <property type="protein sequence ID" value="SIO37515.1"/>
    <property type="molecule type" value="Genomic_DNA"/>
</dbReference>
<dbReference type="OrthoDB" id="8477544at2"/>
<evidence type="ECO:0000259" key="1">
    <source>
        <dbReference type="Pfam" id="PF01939"/>
    </source>
</evidence>
<feature type="domain" description="Endonuclease NucS C-terminal" evidence="1">
    <location>
        <begin position="5"/>
        <end position="83"/>
    </location>
</feature>
<keyword evidence="3" id="KW-1185">Reference proteome</keyword>
<dbReference type="GO" id="GO:0003676">
    <property type="term" value="F:nucleic acid binding"/>
    <property type="evidence" value="ECO:0007669"/>
    <property type="project" value="InterPro"/>
</dbReference>
<dbReference type="AlphaFoldDB" id="A0A1N6IZT0"/>
<gene>
    <name evidence="2" type="ORF">SAMN04488055_3496</name>
</gene>
<dbReference type="GO" id="GO:0004519">
    <property type="term" value="F:endonuclease activity"/>
    <property type="evidence" value="ECO:0007669"/>
    <property type="project" value="InterPro"/>
</dbReference>
<dbReference type="RefSeq" id="WP_074240731.1">
    <property type="nucleotide sequence ID" value="NZ_FSRA01000002.1"/>
</dbReference>
<dbReference type="InterPro" id="IPR048301">
    <property type="entry name" value="NucS_C"/>
</dbReference>